<protein>
    <submittedName>
        <fullName evidence="2">Uncharacterized protein</fullName>
    </submittedName>
</protein>
<dbReference type="Proteomes" id="UP000007264">
    <property type="component" value="Unassembled WGS sequence"/>
</dbReference>
<reference evidence="2 3" key="1">
    <citation type="journal article" date="2012" name="Genome Biol.">
        <title>The genome of the polar eukaryotic microalga coccomyxa subellipsoidea reveals traits of cold adaptation.</title>
        <authorList>
            <person name="Blanc G."/>
            <person name="Agarkova I."/>
            <person name="Grimwood J."/>
            <person name="Kuo A."/>
            <person name="Brueggeman A."/>
            <person name="Dunigan D."/>
            <person name="Gurnon J."/>
            <person name="Ladunga I."/>
            <person name="Lindquist E."/>
            <person name="Lucas S."/>
            <person name="Pangilinan J."/>
            <person name="Proschold T."/>
            <person name="Salamov A."/>
            <person name="Schmutz J."/>
            <person name="Weeks D."/>
            <person name="Yamada T."/>
            <person name="Claverie J.M."/>
            <person name="Grigoriev I."/>
            <person name="Van Etten J."/>
            <person name="Lomsadze A."/>
            <person name="Borodovsky M."/>
        </authorList>
    </citation>
    <scope>NUCLEOTIDE SEQUENCE [LARGE SCALE GENOMIC DNA]</scope>
    <source>
        <strain evidence="2 3">C-169</strain>
    </source>
</reference>
<name>I0YIL5_COCSC</name>
<feature type="compositionally biased region" description="Polar residues" evidence="1">
    <location>
        <begin position="247"/>
        <end position="266"/>
    </location>
</feature>
<feature type="compositionally biased region" description="Polar residues" evidence="1">
    <location>
        <begin position="71"/>
        <end position="92"/>
    </location>
</feature>
<feature type="compositionally biased region" description="Basic and acidic residues" evidence="1">
    <location>
        <begin position="93"/>
        <end position="106"/>
    </location>
</feature>
<proteinExistence type="predicted"/>
<dbReference type="RefSeq" id="XP_005642778.1">
    <property type="nucleotide sequence ID" value="XM_005642721.1"/>
</dbReference>
<feature type="compositionally biased region" description="Low complexity" evidence="1">
    <location>
        <begin position="107"/>
        <end position="122"/>
    </location>
</feature>
<gene>
    <name evidence="2" type="ORF">COCSUDRAFT_60433</name>
</gene>
<feature type="region of interest" description="Disordered" evidence="1">
    <location>
        <begin position="401"/>
        <end position="453"/>
    </location>
</feature>
<feature type="compositionally biased region" description="Low complexity" evidence="1">
    <location>
        <begin position="192"/>
        <end position="205"/>
    </location>
</feature>
<feature type="compositionally biased region" description="Polar residues" evidence="1">
    <location>
        <begin position="39"/>
        <end position="52"/>
    </location>
</feature>
<feature type="region of interest" description="Disordered" evidence="1">
    <location>
        <begin position="1"/>
        <end position="124"/>
    </location>
</feature>
<evidence type="ECO:0000256" key="1">
    <source>
        <dbReference type="SAM" id="MobiDB-lite"/>
    </source>
</evidence>
<keyword evidence="3" id="KW-1185">Reference proteome</keyword>
<organism evidence="2 3">
    <name type="scientific">Coccomyxa subellipsoidea (strain C-169)</name>
    <name type="common">Green microalga</name>
    <dbReference type="NCBI Taxonomy" id="574566"/>
    <lineage>
        <taxon>Eukaryota</taxon>
        <taxon>Viridiplantae</taxon>
        <taxon>Chlorophyta</taxon>
        <taxon>core chlorophytes</taxon>
        <taxon>Trebouxiophyceae</taxon>
        <taxon>Trebouxiophyceae incertae sedis</taxon>
        <taxon>Coccomyxaceae</taxon>
        <taxon>Coccomyxa</taxon>
        <taxon>Coccomyxa subellipsoidea</taxon>
    </lineage>
</organism>
<evidence type="ECO:0000313" key="3">
    <source>
        <dbReference type="Proteomes" id="UP000007264"/>
    </source>
</evidence>
<dbReference type="OrthoDB" id="553017at2759"/>
<comment type="caution">
    <text evidence="2">The sequence shown here is derived from an EMBL/GenBank/DDBJ whole genome shotgun (WGS) entry which is preliminary data.</text>
</comment>
<dbReference type="GeneID" id="17036241"/>
<feature type="region of interest" description="Disordered" evidence="1">
    <location>
        <begin position="161"/>
        <end position="383"/>
    </location>
</feature>
<dbReference type="AlphaFoldDB" id="I0YIL5"/>
<feature type="compositionally biased region" description="Basic and acidic residues" evidence="1">
    <location>
        <begin position="225"/>
        <end position="246"/>
    </location>
</feature>
<sequence>MKHKMAAGTAEHNADHNLPTLENSEIEQQEDDHPKPDASVQTGQPTADSSAEASEPEDLPTNEAQDVPAQESEQSQCPMETNTTESQAMQDQGQEHVQEEADHADFGTETAGTTPGNTANAPESVDVSMTQAQNDVAGEVNGQELCPAEDEAAQTIDCPVMQVQTQRQGSLPPPEEQSMQRDTEPSPQGTSQAQMQEACAEEAMQSPPAPPEDTDMTPTGPVAEQENHLDAKATEDEVMHAQEEVVQKQNEAPQDKTQPPTVQKQAEAQPIAPGARQEHKTSASAQRGSGAGKVIRMPTPPRHALPCRAEPQPAPKPPAAAPQYPLTRQQPAALNHATAASRSQSPLSRPSHTVSPAPQPSAMIQVYRPAPAPKQPGQQESLAGTVAHLLEPPLLTAARPAETQMQPAPSLPPAQVSGKSQAGRGRKEAGKQGHKPVGDSAGGDAMMKEREEDVTGKSFMAELVHGKKQLEMMMLEAQKMRDGALELTVLTAIAANRLTRLDNPIMNNKLATLQREAEELFRAED</sequence>
<accession>I0YIL5</accession>
<feature type="compositionally biased region" description="Polar residues" evidence="1">
    <location>
        <begin position="326"/>
        <end position="356"/>
    </location>
</feature>
<dbReference type="EMBL" id="AGSI01000025">
    <property type="protein sequence ID" value="EIE18234.1"/>
    <property type="molecule type" value="Genomic_DNA"/>
</dbReference>
<dbReference type="KEGG" id="csl:COCSUDRAFT_60433"/>
<evidence type="ECO:0000313" key="2">
    <source>
        <dbReference type="EMBL" id="EIE18234.1"/>
    </source>
</evidence>